<evidence type="ECO:0000313" key="3">
    <source>
        <dbReference type="Proteomes" id="UP000694411"/>
    </source>
</evidence>
<name>A0A8D2E5N7_THEGE</name>
<keyword evidence="1" id="KW-0812">Transmembrane</keyword>
<dbReference type="AlphaFoldDB" id="A0A8D2E5N7"/>
<keyword evidence="3" id="KW-1185">Reference proteome</keyword>
<evidence type="ECO:0000313" key="2">
    <source>
        <dbReference type="Ensembl" id="ENSTGEP00000001406.1"/>
    </source>
</evidence>
<evidence type="ECO:0000256" key="1">
    <source>
        <dbReference type="SAM" id="Phobius"/>
    </source>
</evidence>
<accession>A0A8D2E5N7</accession>
<dbReference type="Proteomes" id="UP000694411">
    <property type="component" value="Chromosome 7a"/>
</dbReference>
<organism evidence="2 3">
    <name type="scientific">Theropithecus gelada</name>
    <name type="common">Gelada baboon</name>
    <dbReference type="NCBI Taxonomy" id="9565"/>
    <lineage>
        <taxon>Eukaryota</taxon>
        <taxon>Metazoa</taxon>
        <taxon>Chordata</taxon>
        <taxon>Craniata</taxon>
        <taxon>Vertebrata</taxon>
        <taxon>Euteleostomi</taxon>
        <taxon>Mammalia</taxon>
        <taxon>Eutheria</taxon>
        <taxon>Euarchontoglires</taxon>
        <taxon>Primates</taxon>
        <taxon>Haplorrhini</taxon>
        <taxon>Catarrhini</taxon>
        <taxon>Cercopithecidae</taxon>
        <taxon>Cercopithecinae</taxon>
        <taxon>Theropithecus</taxon>
    </lineage>
</organism>
<keyword evidence="1" id="KW-1133">Transmembrane helix</keyword>
<feature type="transmembrane region" description="Helical" evidence="1">
    <location>
        <begin position="26"/>
        <end position="50"/>
    </location>
</feature>
<reference evidence="2" key="2">
    <citation type="submission" date="2025-08" db="UniProtKB">
        <authorList>
            <consortium name="Ensembl"/>
        </authorList>
    </citation>
    <scope>IDENTIFICATION</scope>
</reference>
<reference evidence="2" key="3">
    <citation type="submission" date="2025-09" db="UniProtKB">
        <authorList>
            <consortium name="Ensembl"/>
        </authorList>
    </citation>
    <scope>IDENTIFICATION</scope>
</reference>
<dbReference type="Ensembl" id="ENSTGET00000001789.1">
    <property type="protein sequence ID" value="ENSTGEP00000001406.1"/>
    <property type="gene ID" value="ENSTGEG00000001326.1"/>
</dbReference>
<protein>
    <submittedName>
        <fullName evidence="2">Uncharacterized protein</fullName>
    </submittedName>
</protein>
<reference evidence="2" key="1">
    <citation type="submission" date="2018-05" db="EMBL/GenBank/DDBJ databases">
        <title>Whole genome of Theropithecus gelada.</title>
        <authorList>
            <person name="Chiou K.L."/>
            <person name="Snyder-Mackler N."/>
        </authorList>
    </citation>
    <scope>NUCLEOTIDE SEQUENCE [LARGE SCALE GENOMIC DNA]</scope>
</reference>
<sequence>MSDTQEKQISVVSLKYNFKGHYQQQVFFYTLKTLCYMSLPFSYFGVLLLLHNGISENVIQPLNCHYYI</sequence>
<keyword evidence="1" id="KW-0472">Membrane</keyword>
<proteinExistence type="predicted"/>